<dbReference type="SUPFAM" id="SSF48264">
    <property type="entry name" value="Cytochrome P450"/>
    <property type="match status" value="1"/>
</dbReference>
<evidence type="ECO:0000256" key="4">
    <source>
        <dbReference type="ARBA" id="ARBA00022723"/>
    </source>
</evidence>
<proteinExistence type="inferred from homology"/>
<organism evidence="11 12">
    <name type="scientific">Aspergillus uvarum CBS 121591</name>
    <dbReference type="NCBI Taxonomy" id="1448315"/>
    <lineage>
        <taxon>Eukaryota</taxon>
        <taxon>Fungi</taxon>
        <taxon>Dikarya</taxon>
        <taxon>Ascomycota</taxon>
        <taxon>Pezizomycotina</taxon>
        <taxon>Eurotiomycetes</taxon>
        <taxon>Eurotiomycetidae</taxon>
        <taxon>Eurotiales</taxon>
        <taxon>Aspergillaceae</taxon>
        <taxon>Aspergillus</taxon>
        <taxon>Aspergillus subgen. Circumdati</taxon>
    </lineage>
</organism>
<dbReference type="InterPro" id="IPR036396">
    <property type="entry name" value="Cyt_P450_sf"/>
</dbReference>
<dbReference type="Proteomes" id="UP000248340">
    <property type="component" value="Unassembled WGS sequence"/>
</dbReference>
<accession>A0A319C8N4</accession>
<feature type="signal peptide" evidence="10">
    <location>
        <begin position="1"/>
        <end position="18"/>
    </location>
</feature>
<dbReference type="STRING" id="1448315.A0A319C8N4"/>
<gene>
    <name evidence="11" type="ORF">BO82DRAFT_312784</name>
</gene>
<keyword evidence="10" id="KW-0732">Signal</keyword>
<dbReference type="InterPro" id="IPR017972">
    <property type="entry name" value="Cyt_P450_CS"/>
</dbReference>
<dbReference type="AlphaFoldDB" id="A0A319C8N4"/>
<protein>
    <submittedName>
        <fullName evidence="11">Cytochrome protein</fullName>
    </submittedName>
</protein>
<dbReference type="Gene3D" id="1.10.630.10">
    <property type="entry name" value="Cytochrome P450"/>
    <property type="match status" value="1"/>
</dbReference>
<dbReference type="GO" id="GO:0016705">
    <property type="term" value="F:oxidoreductase activity, acting on paired donors, with incorporation or reduction of molecular oxygen"/>
    <property type="evidence" value="ECO:0007669"/>
    <property type="project" value="InterPro"/>
</dbReference>
<dbReference type="GO" id="GO:0005506">
    <property type="term" value="F:iron ion binding"/>
    <property type="evidence" value="ECO:0007669"/>
    <property type="project" value="InterPro"/>
</dbReference>
<dbReference type="PROSITE" id="PS00086">
    <property type="entry name" value="CYTOCHROME_P450"/>
    <property type="match status" value="1"/>
</dbReference>
<evidence type="ECO:0000256" key="3">
    <source>
        <dbReference type="ARBA" id="ARBA00022617"/>
    </source>
</evidence>
<dbReference type="Pfam" id="PF00067">
    <property type="entry name" value="p450"/>
    <property type="match status" value="1"/>
</dbReference>
<feature type="binding site" description="axial binding residue" evidence="8">
    <location>
        <position position="461"/>
    </location>
    <ligand>
        <name>heme</name>
        <dbReference type="ChEBI" id="CHEBI:30413"/>
    </ligand>
    <ligandPart>
        <name>Fe</name>
        <dbReference type="ChEBI" id="CHEBI:18248"/>
    </ligandPart>
</feature>
<evidence type="ECO:0000256" key="8">
    <source>
        <dbReference type="PIRSR" id="PIRSR602401-1"/>
    </source>
</evidence>
<evidence type="ECO:0000256" key="9">
    <source>
        <dbReference type="RuleBase" id="RU000461"/>
    </source>
</evidence>
<feature type="chain" id="PRO_5016333512" evidence="10">
    <location>
        <begin position="19"/>
        <end position="519"/>
    </location>
</feature>
<dbReference type="EMBL" id="KZ821709">
    <property type="protein sequence ID" value="PYH80500.1"/>
    <property type="molecule type" value="Genomic_DNA"/>
</dbReference>
<comment type="similarity">
    <text evidence="2 9">Belongs to the cytochrome P450 family.</text>
</comment>
<keyword evidence="5 9" id="KW-0560">Oxidoreductase</keyword>
<reference evidence="11 12" key="1">
    <citation type="submission" date="2016-12" db="EMBL/GenBank/DDBJ databases">
        <title>The genomes of Aspergillus section Nigri reveals drivers in fungal speciation.</title>
        <authorList>
            <consortium name="DOE Joint Genome Institute"/>
            <person name="Vesth T.C."/>
            <person name="Nybo J."/>
            <person name="Theobald S."/>
            <person name="Brandl J."/>
            <person name="Frisvad J.C."/>
            <person name="Nielsen K.F."/>
            <person name="Lyhne E.K."/>
            <person name="Kogle M.E."/>
            <person name="Kuo A."/>
            <person name="Riley R."/>
            <person name="Clum A."/>
            <person name="Nolan M."/>
            <person name="Lipzen A."/>
            <person name="Salamov A."/>
            <person name="Henrissat B."/>
            <person name="Wiebenga A."/>
            <person name="De Vries R.P."/>
            <person name="Grigoriev I.V."/>
            <person name="Mortensen U.H."/>
            <person name="Andersen M.R."/>
            <person name="Baker S.E."/>
        </authorList>
    </citation>
    <scope>NUCLEOTIDE SEQUENCE [LARGE SCALE GENOMIC DNA]</scope>
    <source>
        <strain evidence="11 12">CBS 121591</strain>
    </source>
</reference>
<dbReference type="FunFam" id="1.10.630.10:FF:000050">
    <property type="entry name" value="Cytochrome P450 monooxygenase"/>
    <property type="match status" value="1"/>
</dbReference>
<evidence type="ECO:0000256" key="10">
    <source>
        <dbReference type="SAM" id="SignalP"/>
    </source>
</evidence>
<dbReference type="PRINTS" id="PR00385">
    <property type="entry name" value="P450"/>
</dbReference>
<dbReference type="GO" id="GO:0020037">
    <property type="term" value="F:heme binding"/>
    <property type="evidence" value="ECO:0007669"/>
    <property type="project" value="InterPro"/>
</dbReference>
<keyword evidence="3 8" id="KW-0349">Heme</keyword>
<dbReference type="GO" id="GO:0004497">
    <property type="term" value="F:monooxygenase activity"/>
    <property type="evidence" value="ECO:0007669"/>
    <property type="project" value="UniProtKB-KW"/>
</dbReference>
<dbReference type="PANTHER" id="PTHR24305">
    <property type="entry name" value="CYTOCHROME P450"/>
    <property type="match status" value="1"/>
</dbReference>
<evidence type="ECO:0000256" key="5">
    <source>
        <dbReference type="ARBA" id="ARBA00023002"/>
    </source>
</evidence>
<evidence type="ECO:0000313" key="12">
    <source>
        <dbReference type="Proteomes" id="UP000248340"/>
    </source>
</evidence>
<keyword evidence="7 9" id="KW-0503">Monooxygenase</keyword>
<keyword evidence="12" id="KW-1185">Reference proteome</keyword>
<evidence type="ECO:0000256" key="2">
    <source>
        <dbReference type="ARBA" id="ARBA00010617"/>
    </source>
</evidence>
<comment type="cofactor">
    <cofactor evidence="1 8">
        <name>heme</name>
        <dbReference type="ChEBI" id="CHEBI:30413"/>
    </cofactor>
</comment>
<keyword evidence="6 8" id="KW-0408">Iron</keyword>
<dbReference type="RefSeq" id="XP_025490700.1">
    <property type="nucleotide sequence ID" value="XM_025632452.1"/>
</dbReference>
<dbReference type="GeneID" id="37135193"/>
<dbReference type="PRINTS" id="PR00463">
    <property type="entry name" value="EP450I"/>
</dbReference>
<evidence type="ECO:0000256" key="1">
    <source>
        <dbReference type="ARBA" id="ARBA00001971"/>
    </source>
</evidence>
<name>A0A319C8N4_9EURO</name>
<evidence type="ECO:0000313" key="11">
    <source>
        <dbReference type="EMBL" id="PYH80500.1"/>
    </source>
</evidence>
<dbReference type="CDD" id="cd11060">
    <property type="entry name" value="CYP57A1-like"/>
    <property type="match status" value="1"/>
</dbReference>
<evidence type="ECO:0000256" key="7">
    <source>
        <dbReference type="ARBA" id="ARBA00023033"/>
    </source>
</evidence>
<dbReference type="OrthoDB" id="3934656at2759"/>
<dbReference type="VEuPathDB" id="FungiDB:BO82DRAFT_312784"/>
<dbReference type="InterPro" id="IPR050121">
    <property type="entry name" value="Cytochrome_P450_monoxygenase"/>
</dbReference>
<dbReference type="InterPro" id="IPR002401">
    <property type="entry name" value="Cyt_P450_E_grp-I"/>
</dbReference>
<dbReference type="PANTHER" id="PTHR24305:SF188">
    <property type="entry name" value="P450, PUTATIVE (EUROFUNG)-RELATED"/>
    <property type="match status" value="1"/>
</dbReference>
<evidence type="ECO:0000256" key="6">
    <source>
        <dbReference type="ARBA" id="ARBA00023004"/>
    </source>
</evidence>
<dbReference type="InterPro" id="IPR001128">
    <property type="entry name" value="Cyt_P450"/>
</dbReference>
<keyword evidence="4 8" id="KW-0479">Metal-binding</keyword>
<sequence>MHLLLLVCLPILIYLTKSVLQLLYTTWKSPSLTSIPGPFLARFTRIWYFNRVWKGHFEADNLSLHARYGPVVRIAPGHYSISERSAVKTVYGTGSRFSKSAWYEGWKHPSPDRWTLFPDRNIKRHSETRKRFSSLYSMSSLLHYEEFADQCADLFRDRLTEFAQSGQTFDLHHWLQCYAFDVIGDITFGQRFGFLDQGEDIEGAIGALQKVMAYSTLIGIYPEWHPRVYEPLSRFTSSGPAGRSFVMRFVSQKIQQLNEQRKTHPQQDETTTTTTTTPLKTQDFLEKMALARDKDPEKVTDYHLFMMGISNIIAGSDTTAISLSAILYHLLRNPATLAHLRREIDEFTAQNRCSARVTFKESQAMPYLQAVMKEAIRLHSATGLPLWREVPAGGAEISGYHFPQGSVVGVNTWVAHYDEGVFPDARSFRPERWIEAEKGDPGRLQLMNEMYMPFGLGSRTCLGKHISILEMSKLVPQMVRDFDFQLVNRTWDTDNKWFVKPLDFFVKVSVRGEGEKEML</sequence>